<reference evidence="2" key="1">
    <citation type="submission" date="2020-10" db="EMBL/GenBank/DDBJ databases">
        <title>Sequencing the genomes of 1000 actinobacteria strains.</title>
        <authorList>
            <person name="Klenk H.-P."/>
        </authorList>
    </citation>
    <scope>NUCLEOTIDE SEQUENCE</scope>
    <source>
        <strain evidence="2">DSM 46832</strain>
    </source>
</reference>
<dbReference type="Proteomes" id="UP000649753">
    <property type="component" value="Unassembled WGS sequence"/>
</dbReference>
<dbReference type="EMBL" id="JADBEB010000001">
    <property type="protein sequence ID" value="MBE1490722.1"/>
    <property type="molecule type" value="Genomic_DNA"/>
</dbReference>
<gene>
    <name evidence="2" type="ORF">H4W31_006360</name>
</gene>
<keyword evidence="3" id="KW-1185">Reference proteome</keyword>
<evidence type="ECO:0000313" key="2">
    <source>
        <dbReference type="EMBL" id="MBE1490722.1"/>
    </source>
</evidence>
<feature type="region of interest" description="Disordered" evidence="1">
    <location>
        <begin position="262"/>
        <end position="296"/>
    </location>
</feature>
<protein>
    <recommendedName>
        <fullName evidence="4">SalK</fullName>
    </recommendedName>
</protein>
<sequence>MWTLYEPVHAVTYFAAEARQAYEAAGLRGYWRGYFAGRAAPLGPVGAAPVVAVFFNFAPAMVVRALPDVWERATPAETLAARLAGATDALARLTAGIPAGTVEAAADLLTEAVGRLDPAGRALGAANAALPVPGDPLARLWQAATALREHRGDGHVAALLAAGLGGCEPLVWRAATDLGREVLQSNRGWSDGEWDAAARRLFERGWLDEDGTPTATGVAAYERIEDVTDDLAAAAWTGVDPERAVVLLAPITDACRSVLPPSNPIGLPLPRRHGTGGGPDPAGAQRTPRGSGTNGH</sequence>
<accession>A0A927MBM2</accession>
<organism evidence="2 3">
    <name type="scientific">Plantactinospora soyae</name>
    <dbReference type="NCBI Taxonomy" id="1544732"/>
    <lineage>
        <taxon>Bacteria</taxon>
        <taxon>Bacillati</taxon>
        <taxon>Actinomycetota</taxon>
        <taxon>Actinomycetes</taxon>
        <taxon>Micromonosporales</taxon>
        <taxon>Micromonosporaceae</taxon>
        <taxon>Plantactinospora</taxon>
    </lineage>
</organism>
<comment type="caution">
    <text evidence="2">The sequence shown here is derived from an EMBL/GenBank/DDBJ whole genome shotgun (WGS) entry which is preliminary data.</text>
</comment>
<evidence type="ECO:0000313" key="3">
    <source>
        <dbReference type="Proteomes" id="UP000649753"/>
    </source>
</evidence>
<name>A0A927MBM2_9ACTN</name>
<evidence type="ECO:0008006" key="4">
    <source>
        <dbReference type="Google" id="ProtNLM"/>
    </source>
</evidence>
<dbReference type="NCBIfam" id="NF047719">
    <property type="entry name" value="SCO6745_fam_HTH"/>
    <property type="match status" value="1"/>
</dbReference>
<dbReference type="Pfam" id="PF21863">
    <property type="entry name" value="HTH_67"/>
    <property type="match status" value="1"/>
</dbReference>
<dbReference type="AlphaFoldDB" id="A0A927MBM2"/>
<dbReference type="RefSeq" id="WP_225945770.1">
    <property type="nucleotide sequence ID" value="NZ_JADBEB010000001.1"/>
</dbReference>
<evidence type="ECO:0000256" key="1">
    <source>
        <dbReference type="SAM" id="MobiDB-lite"/>
    </source>
</evidence>
<dbReference type="InterPro" id="IPR054058">
    <property type="entry name" value="HTH_67"/>
</dbReference>
<proteinExistence type="predicted"/>